<proteinExistence type="predicted"/>
<dbReference type="Pfam" id="PF09675">
    <property type="entry name" value="Chlamy_scaf"/>
    <property type="match status" value="1"/>
</dbReference>
<organism evidence="2">
    <name type="scientific">Dulem virus 149</name>
    <dbReference type="NCBI Taxonomy" id="3145626"/>
    <lineage>
        <taxon>Viruses</taxon>
        <taxon>Monodnaviria</taxon>
        <taxon>Sangervirae</taxon>
        <taxon>Phixviricota</taxon>
        <taxon>Malgrandaviricetes</taxon>
        <taxon>Petitvirales</taxon>
        <taxon>Microviridae</taxon>
        <taxon>Microvirus</taxon>
    </lineage>
</organism>
<sequence>MAFKTRYNCRETTPGIVFKEDSLTLQSEYPATTIDYYLKKYSQTGLLGDPQRAAGAQYVDVTEIGDFADMQNKIRAVTEAFEQLPAEERRKYGDDVRTWVEAQMQAAVEAGGAGAAPAEGGAASAESASVAATPATGEPEAPEQA</sequence>
<dbReference type="EMBL" id="PP511825">
    <property type="protein sequence ID" value="XCD07894.1"/>
    <property type="molecule type" value="Genomic_DNA"/>
</dbReference>
<evidence type="ECO:0000313" key="2">
    <source>
        <dbReference type="EMBL" id="XCD04079.1"/>
    </source>
</evidence>
<evidence type="ECO:0000313" key="3">
    <source>
        <dbReference type="EMBL" id="XCD04767.1"/>
    </source>
</evidence>
<accession>A0AAU8AXB5</accession>
<evidence type="ECO:0000313" key="4">
    <source>
        <dbReference type="EMBL" id="XCD05480.1"/>
    </source>
</evidence>
<dbReference type="EMBL" id="PP511744">
    <property type="protein sequence ID" value="XCD07054.1"/>
    <property type="molecule type" value="Genomic_DNA"/>
</dbReference>
<reference evidence="2" key="1">
    <citation type="submission" date="2024-03" db="EMBL/GenBank/DDBJ databases">
        <title>Diverse circular DNA viruses in blood, oral, and fecal samples of captive lemurs.</title>
        <authorList>
            <person name="Paietta E.N."/>
            <person name="Kraberger S."/>
            <person name="Lund M.C."/>
            <person name="Custer J.M."/>
            <person name="Vargas K.M."/>
            <person name="Ehmke E.E."/>
            <person name="Yoder A.D."/>
            <person name="Varsani A."/>
        </authorList>
    </citation>
    <scope>NUCLEOTIDE SEQUENCE</scope>
    <source>
        <strain evidence="2">Duke_21_83</strain>
        <strain evidence="3">Duke_24FF_1160</strain>
        <strain evidence="4">Duke_24FS_91</strain>
        <strain evidence="5">Duke_25FF_1232</strain>
        <strain evidence="6">Duke_26_73</strain>
        <strain evidence="7">Duke_28FS_91</strain>
    </source>
</reference>
<dbReference type="EMBL" id="PP511564">
    <property type="protein sequence ID" value="XCD05480.1"/>
    <property type="molecule type" value="Genomic_DNA"/>
</dbReference>
<evidence type="ECO:0000313" key="7">
    <source>
        <dbReference type="EMBL" id="XCD07894.1"/>
    </source>
</evidence>
<feature type="region of interest" description="Disordered" evidence="1">
    <location>
        <begin position="109"/>
        <end position="145"/>
    </location>
</feature>
<dbReference type="EMBL" id="PP511420">
    <property type="protein sequence ID" value="XCD04079.1"/>
    <property type="molecule type" value="Genomic_DNA"/>
</dbReference>
<evidence type="ECO:0000313" key="5">
    <source>
        <dbReference type="EMBL" id="XCD06070.1"/>
    </source>
</evidence>
<dbReference type="InterPro" id="IPR014131">
    <property type="entry name" value="Chlamydia_phage_Vp3"/>
</dbReference>
<protein>
    <submittedName>
        <fullName evidence="2">Internal scaffolding protein</fullName>
    </submittedName>
</protein>
<evidence type="ECO:0000256" key="1">
    <source>
        <dbReference type="SAM" id="MobiDB-lite"/>
    </source>
</evidence>
<evidence type="ECO:0000313" key="6">
    <source>
        <dbReference type="EMBL" id="XCD07054.1"/>
    </source>
</evidence>
<name>A0AAU8AXB5_9VIRU</name>
<dbReference type="EMBL" id="PP511503">
    <property type="protein sequence ID" value="XCD04767.1"/>
    <property type="molecule type" value="Genomic_DNA"/>
</dbReference>
<dbReference type="EMBL" id="PP511629">
    <property type="protein sequence ID" value="XCD06070.1"/>
    <property type="molecule type" value="Genomic_DNA"/>
</dbReference>